<dbReference type="InterPro" id="IPR016169">
    <property type="entry name" value="FAD-bd_PCMH_sub2"/>
</dbReference>
<dbReference type="Gene3D" id="1.10.45.10">
    <property type="entry name" value="Vanillyl-alcohol Oxidase, Chain A, domain 4"/>
    <property type="match status" value="1"/>
</dbReference>
<dbReference type="PANTHER" id="PTHR43762">
    <property type="entry name" value="L-GULONOLACTONE OXIDASE"/>
    <property type="match status" value="1"/>
</dbReference>
<dbReference type="Proteomes" id="UP000322499">
    <property type="component" value="Unassembled WGS sequence"/>
</dbReference>
<dbReference type="InterPro" id="IPR016167">
    <property type="entry name" value="FAD-bd_PCMH_sub1"/>
</dbReference>
<dbReference type="InterPro" id="IPR036318">
    <property type="entry name" value="FAD-bd_PCMH-like_sf"/>
</dbReference>
<feature type="domain" description="FAD-binding PCMH-type" evidence="2">
    <location>
        <begin position="23"/>
        <end position="191"/>
    </location>
</feature>
<evidence type="ECO:0000313" key="3">
    <source>
        <dbReference type="EMBL" id="TYP88950.1"/>
    </source>
</evidence>
<dbReference type="InterPro" id="IPR006094">
    <property type="entry name" value="Oxid_FAD_bind_N"/>
</dbReference>
<dbReference type="Pfam" id="PF01565">
    <property type="entry name" value="FAD_binding_4"/>
    <property type="match status" value="1"/>
</dbReference>
<dbReference type="GO" id="GO:0071949">
    <property type="term" value="F:FAD binding"/>
    <property type="evidence" value="ECO:0007669"/>
    <property type="project" value="InterPro"/>
</dbReference>
<dbReference type="InterPro" id="IPR007173">
    <property type="entry name" value="ALO_C"/>
</dbReference>
<dbReference type="Gene3D" id="3.30.43.10">
    <property type="entry name" value="Uridine Diphospho-n-acetylenolpyruvylglucosamine Reductase, domain 2"/>
    <property type="match status" value="1"/>
</dbReference>
<dbReference type="InterPro" id="IPR016166">
    <property type="entry name" value="FAD-bd_PCMH"/>
</dbReference>
<organism evidence="3 4">
    <name type="scientific">Blastococcus xanthinilyticus</name>
    <dbReference type="NCBI Taxonomy" id="1564164"/>
    <lineage>
        <taxon>Bacteria</taxon>
        <taxon>Bacillati</taxon>
        <taxon>Actinomycetota</taxon>
        <taxon>Actinomycetes</taxon>
        <taxon>Geodermatophilales</taxon>
        <taxon>Geodermatophilaceae</taxon>
        <taxon>Blastococcus</taxon>
    </lineage>
</organism>
<dbReference type="Gene3D" id="3.30.70.2530">
    <property type="match status" value="1"/>
</dbReference>
<proteinExistence type="predicted"/>
<dbReference type="InterPro" id="IPR010031">
    <property type="entry name" value="FAD_lactone_oxidase-like"/>
</dbReference>
<dbReference type="InterPro" id="IPR016171">
    <property type="entry name" value="Vanillyl_alc_oxidase_C-sub2"/>
</dbReference>
<reference evidence="3 4" key="1">
    <citation type="submission" date="2019-07" db="EMBL/GenBank/DDBJ databases">
        <title>Genomic Encyclopedia of Archaeal and Bacterial Type Strains, Phase II (KMG-II): from individual species to whole genera.</title>
        <authorList>
            <person name="Goeker M."/>
        </authorList>
    </citation>
    <scope>NUCLEOTIDE SEQUENCE [LARGE SCALE GENOMIC DNA]</scope>
    <source>
        <strain evidence="3 4">DSM 46842</strain>
    </source>
</reference>
<dbReference type="AlphaFoldDB" id="A0A5S5CYV4"/>
<dbReference type="Gene3D" id="3.30.70.2520">
    <property type="match status" value="1"/>
</dbReference>
<dbReference type="Gene3D" id="3.30.465.10">
    <property type="match status" value="1"/>
</dbReference>
<evidence type="ECO:0000313" key="4">
    <source>
        <dbReference type="Proteomes" id="UP000322499"/>
    </source>
</evidence>
<accession>A0A5S5CYV4</accession>
<dbReference type="GO" id="GO:0003885">
    <property type="term" value="F:D-arabinono-1,4-lactone oxidase activity"/>
    <property type="evidence" value="ECO:0007669"/>
    <property type="project" value="InterPro"/>
</dbReference>
<gene>
    <name evidence="3" type="ORF">BD833_103106</name>
</gene>
<protein>
    <submittedName>
        <fullName evidence="3">Xylitol oxidase</fullName>
    </submittedName>
</protein>
<evidence type="ECO:0000259" key="2">
    <source>
        <dbReference type="PROSITE" id="PS51387"/>
    </source>
</evidence>
<dbReference type="Pfam" id="PF04030">
    <property type="entry name" value="ALO"/>
    <property type="match status" value="1"/>
</dbReference>
<sequence>MHETVSTPPAGGSRPGTNWAGNLTYRAARLHRPASVAELQAVVAGSERVKALGSRHCFNDIADTRADLVALDGLPGEVQLEPSPDGSGGTAWVPGGARYSELLPRLAERGFALHNLASLPHITVVGATATGTHGSGNRNGSLSTAVTGLEIVRSDGELVRLPAGHPDLPGAVVHLGALGVVTRIGLRFQPTFQVRTTVFVGLTWDRLFADFDAVADAAYSVSVFTDWHEVTQVWVKARTDEPEVTPEEFFGARAATVPTHMLPGTPVENLTDQLGLPGEWHERLPHFRTGFTPSNGDELQTEYFVPRRHGQQACDALRRLAPRIAPLLQVSELRTVAADELRLSPAQGGDVLALHFTWLPDEERVRALLPEIEAALRPFGARPHWGKLFTTGADELAARYPRMPEFRELVRRYDPRGAFRNDYLDRTVGAFD</sequence>
<dbReference type="EMBL" id="VNHW01000003">
    <property type="protein sequence ID" value="TYP88950.1"/>
    <property type="molecule type" value="Genomic_DNA"/>
</dbReference>
<name>A0A5S5CYV4_9ACTN</name>
<dbReference type="SUPFAM" id="SSF56176">
    <property type="entry name" value="FAD-binding/transporter-associated domain-like"/>
    <property type="match status" value="1"/>
</dbReference>
<evidence type="ECO:0000256" key="1">
    <source>
        <dbReference type="ARBA" id="ARBA00023002"/>
    </source>
</evidence>
<keyword evidence="4" id="KW-1185">Reference proteome</keyword>
<dbReference type="PIRSF" id="PIRSF000136">
    <property type="entry name" value="LGO_GLO"/>
    <property type="match status" value="1"/>
</dbReference>
<dbReference type="PANTHER" id="PTHR43762:SF1">
    <property type="entry name" value="D-ARABINONO-1,4-LACTONE OXIDASE"/>
    <property type="match status" value="1"/>
</dbReference>
<dbReference type="GO" id="GO:0080049">
    <property type="term" value="F:L-gulono-1,4-lactone dehydrogenase activity"/>
    <property type="evidence" value="ECO:0007669"/>
    <property type="project" value="TreeGrafter"/>
</dbReference>
<comment type="caution">
    <text evidence="3">The sequence shown here is derived from an EMBL/GenBank/DDBJ whole genome shotgun (WGS) entry which is preliminary data.</text>
</comment>
<keyword evidence="1" id="KW-0560">Oxidoreductase</keyword>
<dbReference type="GO" id="GO:0016020">
    <property type="term" value="C:membrane"/>
    <property type="evidence" value="ECO:0007669"/>
    <property type="project" value="InterPro"/>
</dbReference>
<dbReference type="PROSITE" id="PS51387">
    <property type="entry name" value="FAD_PCMH"/>
    <property type="match status" value="1"/>
</dbReference>